<keyword evidence="2" id="KW-1185">Reference proteome</keyword>
<protein>
    <recommendedName>
        <fullName evidence="3">AAA+ ATPase domain-containing protein</fullName>
    </recommendedName>
</protein>
<comment type="caution">
    <text evidence="1">The sequence shown here is derived from an EMBL/GenBank/DDBJ whole genome shotgun (WGS) entry which is preliminary data.</text>
</comment>
<dbReference type="Gene3D" id="3.40.50.300">
    <property type="entry name" value="P-loop containing nucleotide triphosphate hydrolases"/>
    <property type="match status" value="1"/>
</dbReference>
<dbReference type="Proteomes" id="UP000603940">
    <property type="component" value="Unassembled WGS sequence"/>
</dbReference>
<evidence type="ECO:0008006" key="3">
    <source>
        <dbReference type="Google" id="ProtNLM"/>
    </source>
</evidence>
<sequence length="550" mass="59407">MSLSERRQQFEAASRADPLVTRRTKFHRLFGVSNSAKVIGRGLQLGVVNLDNVAADVDGFAFACTMVFPPADEVYFTAYVRSGTPAMTARLAGMKRLGAAAPAEAAPLLEEDPGENGGGGIGYAARNNNTVVVLASDGCLHLRNQGFWDELPEDLSPFGEAIPVDRINVALFPPAASARRSLLAREFVGYLGSLIGREKVHELRVWADGGTVQPEMRRRPPLIPVAELEAAVAAQGGHYPGGEVRRFHAALNFLPHKHFVILAGLSGTGKTQLALKYARAVHGLDATEPDPFLFVCPVRPEWTDPTGLTGYYDVLSNRYMVPPFLEAVLLATAHPQSPVFVVLDEMNLARVEYYFSDVLSGIETGEALQLHAHGVPLEGSTGTVIPAALPLPPNLYITGTINIDETTNPVSDKVLDRAVVIDMTAVDLAGFFTDLEEREPGLQQASAACSPHLLAAETIMAAHGLGFGYRVAGEVVRYHAFATEHLGSAPDAVTDDLMVQKVLVKLRGSERQRTLLTSLQRTLADLPRSRKFLAKLLADLDEFGSFQASR</sequence>
<dbReference type="RefSeq" id="WP_187777284.1">
    <property type="nucleotide sequence ID" value="NZ_JACTUZ010000008.1"/>
</dbReference>
<organism evidence="1 2">
    <name type="scientific">Pseudoroseomonas ludipueritiae</name>
    <dbReference type="NCBI Taxonomy" id="198093"/>
    <lineage>
        <taxon>Bacteria</taxon>
        <taxon>Pseudomonadati</taxon>
        <taxon>Pseudomonadota</taxon>
        <taxon>Alphaproteobacteria</taxon>
        <taxon>Acetobacterales</taxon>
        <taxon>Acetobacteraceae</taxon>
        <taxon>Pseudoroseomonas</taxon>
    </lineage>
</organism>
<accession>A0ABR7R2Z9</accession>
<name>A0ABR7R2Z9_9PROT</name>
<reference evidence="1 2" key="1">
    <citation type="journal article" date="2009" name="Int. J. Syst. Evol. Microbiol.">
        <title>Transfer of Teichococcus ludipueritiae and Muricoccus roseus to the genus Roseomonas, as Roseomonas ludipueritiae comb. nov. and Roseomonas rosea comb. nov., respectively, and emended description of the genus Roseomonas.</title>
        <authorList>
            <person name="Sanchez-Porro C."/>
            <person name="Gallego V."/>
            <person name="Busse H.J."/>
            <person name="Kampfer P."/>
            <person name="Ventosa A."/>
        </authorList>
    </citation>
    <scope>NUCLEOTIDE SEQUENCE [LARGE SCALE GENOMIC DNA]</scope>
    <source>
        <strain evidence="1 2">DSM 14915</strain>
    </source>
</reference>
<dbReference type="SUPFAM" id="SSF52540">
    <property type="entry name" value="P-loop containing nucleoside triphosphate hydrolases"/>
    <property type="match status" value="1"/>
</dbReference>
<proteinExistence type="predicted"/>
<evidence type="ECO:0000313" key="1">
    <source>
        <dbReference type="EMBL" id="MBC9176119.1"/>
    </source>
</evidence>
<dbReference type="EMBL" id="JACTUZ010000008">
    <property type="protein sequence ID" value="MBC9176119.1"/>
    <property type="molecule type" value="Genomic_DNA"/>
</dbReference>
<dbReference type="InterPro" id="IPR027417">
    <property type="entry name" value="P-loop_NTPase"/>
</dbReference>
<evidence type="ECO:0000313" key="2">
    <source>
        <dbReference type="Proteomes" id="UP000603940"/>
    </source>
</evidence>
<gene>
    <name evidence="1" type="ORF">IBL25_04050</name>
</gene>